<name>A0A0D0AEX7_9AGAM</name>
<dbReference type="OrthoDB" id="2692537at2759"/>
<keyword evidence="2" id="KW-1185">Reference proteome</keyword>
<gene>
    <name evidence="1" type="ORF">CY34DRAFT_18806</name>
</gene>
<sequence length="163" mass="18551">MLTQMNLHSPSGVWGYIHMRSWLAYPHFPPRSQLNTEETESHTVMPSRSRPDEVMDLLSSLFRFQHRTNEEIEPSQRAIRLHVVDVAPMRDREVLFVAEQTQADRPHYRSAGTATPGARPVHPRPSRVLGHIGLFLCCVCNHQHTDASAQPTQQQQSQSQGPV</sequence>
<evidence type="ECO:0000313" key="2">
    <source>
        <dbReference type="Proteomes" id="UP000054485"/>
    </source>
</evidence>
<accession>A0A0D0AEX7</accession>
<organism evidence="1 2">
    <name type="scientific">Suillus luteus UH-Slu-Lm8-n1</name>
    <dbReference type="NCBI Taxonomy" id="930992"/>
    <lineage>
        <taxon>Eukaryota</taxon>
        <taxon>Fungi</taxon>
        <taxon>Dikarya</taxon>
        <taxon>Basidiomycota</taxon>
        <taxon>Agaricomycotina</taxon>
        <taxon>Agaricomycetes</taxon>
        <taxon>Agaricomycetidae</taxon>
        <taxon>Boletales</taxon>
        <taxon>Suillineae</taxon>
        <taxon>Suillaceae</taxon>
        <taxon>Suillus</taxon>
    </lineage>
</organism>
<dbReference type="InParanoid" id="A0A0D0AEX7"/>
<protein>
    <submittedName>
        <fullName evidence="1">Uncharacterized protein</fullName>
    </submittedName>
</protein>
<dbReference type="EMBL" id="KN836116">
    <property type="protein sequence ID" value="KIK32777.1"/>
    <property type="molecule type" value="Genomic_DNA"/>
</dbReference>
<dbReference type="Proteomes" id="UP000054485">
    <property type="component" value="Unassembled WGS sequence"/>
</dbReference>
<dbReference type="HOGENOM" id="CLU_138104_0_0_1"/>
<proteinExistence type="predicted"/>
<dbReference type="AlphaFoldDB" id="A0A0D0AEX7"/>
<evidence type="ECO:0000313" key="1">
    <source>
        <dbReference type="EMBL" id="KIK32777.1"/>
    </source>
</evidence>
<reference evidence="1 2" key="1">
    <citation type="submission" date="2014-04" db="EMBL/GenBank/DDBJ databases">
        <authorList>
            <consortium name="DOE Joint Genome Institute"/>
            <person name="Kuo A."/>
            <person name="Ruytinx J."/>
            <person name="Rineau F."/>
            <person name="Colpaert J."/>
            <person name="Kohler A."/>
            <person name="Nagy L.G."/>
            <person name="Floudas D."/>
            <person name="Copeland A."/>
            <person name="Barry K.W."/>
            <person name="Cichocki N."/>
            <person name="Veneault-Fourrey C."/>
            <person name="LaButti K."/>
            <person name="Lindquist E.A."/>
            <person name="Lipzen A."/>
            <person name="Lundell T."/>
            <person name="Morin E."/>
            <person name="Murat C."/>
            <person name="Sun H."/>
            <person name="Tunlid A."/>
            <person name="Henrissat B."/>
            <person name="Grigoriev I.V."/>
            <person name="Hibbett D.S."/>
            <person name="Martin F."/>
            <person name="Nordberg H.P."/>
            <person name="Cantor M.N."/>
            <person name="Hua S.X."/>
        </authorList>
    </citation>
    <scope>NUCLEOTIDE SEQUENCE [LARGE SCALE GENOMIC DNA]</scope>
    <source>
        <strain evidence="1 2">UH-Slu-Lm8-n1</strain>
    </source>
</reference>
<reference evidence="2" key="2">
    <citation type="submission" date="2015-01" db="EMBL/GenBank/DDBJ databases">
        <title>Evolutionary Origins and Diversification of the Mycorrhizal Mutualists.</title>
        <authorList>
            <consortium name="DOE Joint Genome Institute"/>
            <consortium name="Mycorrhizal Genomics Consortium"/>
            <person name="Kohler A."/>
            <person name="Kuo A."/>
            <person name="Nagy L.G."/>
            <person name="Floudas D."/>
            <person name="Copeland A."/>
            <person name="Barry K.W."/>
            <person name="Cichocki N."/>
            <person name="Veneault-Fourrey C."/>
            <person name="LaButti K."/>
            <person name="Lindquist E.A."/>
            <person name="Lipzen A."/>
            <person name="Lundell T."/>
            <person name="Morin E."/>
            <person name="Murat C."/>
            <person name="Riley R."/>
            <person name="Ohm R."/>
            <person name="Sun H."/>
            <person name="Tunlid A."/>
            <person name="Henrissat B."/>
            <person name="Grigoriev I.V."/>
            <person name="Hibbett D.S."/>
            <person name="Martin F."/>
        </authorList>
    </citation>
    <scope>NUCLEOTIDE SEQUENCE [LARGE SCALE GENOMIC DNA]</scope>
    <source>
        <strain evidence="2">UH-Slu-Lm8-n1</strain>
    </source>
</reference>